<dbReference type="SUPFAM" id="SSF103473">
    <property type="entry name" value="MFS general substrate transporter"/>
    <property type="match status" value="1"/>
</dbReference>
<feature type="transmembrane region" description="Helical" evidence="7">
    <location>
        <begin position="320"/>
        <end position="342"/>
    </location>
</feature>
<keyword evidence="2" id="KW-0813">Transport</keyword>
<evidence type="ECO:0000256" key="5">
    <source>
        <dbReference type="ARBA" id="ARBA00022989"/>
    </source>
</evidence>
<evidence type="ECO:0000256" key="3">
    <source>
        <dbReference type="ARBA" id="ARBA00022475"/>
    </source>
</evidence>
<evidence type="ECO:0000256" key="6">
    <source>
        <dbReference type="ARBA" id="ARBA00023136"/>
    </source>
</evidence>
<evidence type="ECO:0000313" key="9">
    <source>
        <dbReference type="EMBL" id="TGD21845.1"/>
    </source>
</evidence>
<feature type="transmembrane region" description="Helical" evidence="7">
    <location>
        <begin position="12"/>
        <end position="31"/>
    </location>
</feature>
<comment type="caution">
    <text evidence="9">The sequence shown here is derived from an EMBL/GenBank/DDBJ whole genome shotgun (WGS) entry which is preliminary data.</text>
</comment>
<gene>
    <name evidence="9" type="ORF">EGT49_10385</name>
</gene>
<dbReference type="PANTHER" id="PTHR43124:SF3">
    <property type="entry name" value="CHLORAMPHENICOL EFFLUX PUMP RV0191"/>
    <property type="match status" value="1"/>
</dbReference>
<dbReference type="InterPro" id="IPR050189">
    <property type="entry name" value="MFS_Efflux_Transporters"/>
</dbReference>
<comment type="subcellular location">
    <subcellularLocation>
        <location evidence="1">Cell membrane</location>
        <topology evidence="1">Multi-pass membrane protein</topology>
    </subcellularLocation>
</comment>
<evidence type="ECO:0000256" key="1">
    <source>
        <dbReference type="ARBA" id="ARBA00004651"/>
    </source>
</evidence>
<dbReference type="Pfam" id="PF07690">
    <property type="entry name" value="MFS_1"/>
    <property type="match status" value="1"/>
</dbReference>
<dbReference type="PANTHER" id="PTHR43124">
    <property type="entry name" value="PURINE EFFLUX PUMP PBUE"/>
    <property type="match status" value="1"/>
</dbReference>
<accession>A0A4Z0JIG3</accession>
<dbReference type="InterPro" id="IPR020846">
    <property type="entry name" value="MFS_dom"/>
</dbReference>
<feature type="transmembrane region" description="Helical" evidence="7">
    <location>
        <begin position="43"/>
        <end position="60"/>
    </location>
</feature>
<evidence type="ECO:0000313" key="10">
    <source>
        <dbReference type="Proteomes" id="UP000298021"/>
    </source>
</evidence>
<name>A0A4Z0JIG3_9LACO</name>
<keyword evidence="10" id="KW-1185">Reference proteome</keyword>
<keyword evidence="6 7" id="KW-0472">Membrane</keyword>
<feature type="transmembrane region" description="Helical" evidence="7">
    <location>
        <begin position="162"/>
        <end position="179"/>
    </location>
</feature>
<dbReference type="Proteomes" id="UP000298021">
    <property type="component" value="Unassembled WGS sequence"/>
</dbReference>
<keyword evidence="4 7" id="KW-0812">Transmembrane</keyword>
<dbReference type="InterPro" id="IPR036259">
    <property type="entry name" value="MFS_trans_sf"/>
</dbReference>
<dbReference type="OrthoDB" id="1650550at2"/>
<feature type="transmembrane region" description="Helical" evidence="7">
    <location>
        <begin position="354"/>
        <end position="371"/>
    </location>
</feature>
<dbReference type="AlphaFoldDB" id="A0A4Z0JIG3"/>
<sequence length="378" mass="41512">MKQNLKTTISILSLSTVTNITTIITGVIPQLKQSFPTIPTTLIEWSVTVANLSALVTLLLNPKLTEKFSIKAVVVTGLIFSALTGLIPAFINNFWAIFVSRILLGLGVGLFSPHAISLIAHSYSGELRARLLGYQTGLTALGNSILLALAGILIGISWHQVFFLHLLLLVVALLIFFFVPNVKVEAKESKATLPKTKWRLILIMFVTYLLIWGVQLKLPSYFTFKKLGDSQIINWTLSAMNLGGLLAGLSFGFVHKKIHRYTLTLGYCGAAISLLLLWLTNNTTVAIVSAVFFNFIYSYTGPFLVFTSNQGLKQEQINTLSSYLTIATIISAFFAPLLWNTLGIFGTGDVSENVLFLITLLLFGLTVLSISKKFIAEK</sequence>
<dbReference type="Gene3D" id="1.20.1250.20">
    <property type="entry name" value="MFS general substrate transporter like domains"/>
    <property type="match status" value="1"/>
</dbReference>
<dbReference type="InterPro" id="IPR011701">
    <property type="entry name" value="MFS"/>
</dbReference>
<evidence type="ECO:0000256" key="4">
    <source>
        <dbReference type="ARBA" id="ARBA00022692"/>
    </source>
</evidence>
<dbReference type="GO" id="GO:0005886">
    <property type="term" value="C:plasma membrane"/>
    <property type="evidence" value="ECO:0007669"/>
    <property type="project" value="UniProtKB-SubCell"/>
</dbReference>
<reference evidence="9 10" key="1">
    <citation type="submission" date="2018-10" db="EMBL/GenBank/DDBJ databases">
        <title>Lactobacillus sp. R7 and Lactobacillus sp. R19 isolated from fermented mustard green product of Taiwan.</title>
        <authorList>
            <person name="Lin S.-T."/>
        </authorList>
    </citation>
    <scope>NUCLEOTIDE SEQUENCE [LARGE SCALE GENOMIC DNA]</scope>
    <source>
        <strain evidence="9 10">BCRC 81127</strain>
    </source>
</reference>
<evidence type="ECO:0000259" key="8">
    <source>
        <dbReference type="PROSITE" id="PS50850"/>
    </source>
</evidence>
<feature type="transmembrane region" description="Helical" evidence="7">
    <location>
        <begin position="97"/>
        <end position="120"/>
    </location>
</feature>
<feature type="transmembrane region" description="Helical" evidence="7">
    <location>
        <begin position="232"/>
        <end position="254"/>
    </location>
</feature>
<dbReference type="EMBL" id="RKLY01000031">
    <property type="protein sequence ID" value="TGD21845.1"/>
    <property type="molecule type" value="Genomic_DNA"/>
</dbReference>
<dbReference type="RefSeq" id="WP_135374037.1">
    <property type="nucleotide sequence ID" value="NZ_RKLY01000031.1"/>
</dbReference>
<feature type="transmembrane region" description="Helical" evidence="7">
    <location>
        <begin position="72"/>
        <end position="91"/>
    </location>
</feature>
<dbReference type="GO" id="GO:0022857">
    <property type="term" value="F:transmembrane transporter activity"/>
    <property type="evidence" value="ECO:0007669"/>
    <property type="project" value="InterPro"/>
</dbReference>
<proteinExistence type="predicted"/>
<keyword evidence="5 7" id="KW-1133">Transmembrane helix</keyword>
<feature type="transmembrane region" description="Helical" evidence="7">
    <location>
        <begin position="261"/>
        <end position="279"/>
    </location>
</feature>
<evidence type="ECO:0000256" key="7">
    <source>
        <dbReference type="SAM" id="Phobius"/>
    </source>
</evidence>
<organism evidence="9 10">
    <name type="scientific">Companilactobacillus suantsaicola</name>
    <dbReference type="NCBI Taxonomy" id="2487723"/>
    <lineage>
        <taxon>Bacteria</taxon>
        <taxon>Bacillati</taxon>
        <taxon>Bacillota</taxon>
        <taxon>Bacilli</taxon>
        <taxon>Lactobacillales</taxon>
        <taxon>Lactobacillaceae</taxon>
        <taxon>Companilactobacillus</taxon>
    </lineage>
</organism>
<protein>
    <submittedName>
        <fullName evidence="9">MFS transporter</fullName>
    </submittedName>
</protein>
<feature type="transmembrane region" description="Helical" evidence="7">
    <location>
        <begin position="285"/>
        <end position="308"/>
    </location>
</feature>
<feature type="domain" description="Major facilitator superfamily (MFS) profile" evidence="8">
    <location>
        <begin position="5"/>
        <end position="378"/>
    </location>
</feature>
<keyword evidence="3" id="KW-1003">Cell membrane</keyword>
<evidence type="ECO:0000256" key="2">
    <source>
        <dbReference type="ARBA" id="ARBA00022448"/>
    </source>
</evidence>
<feature type="transmembrane region" description="Helical" evidence="7">
    <location>
        <begin position="132"/>
        <end position="156"/>
    </location>
</feature>
<feature type="transmembrane region" description="Helical" evidence="7">
    <location>
        <begin position="200"/>
        <end position="220"/>
    </location>
</feature>
<dbReference type="PROSITE" id="PS50850">
    <property type="entry name" value="MFS"/>
    <property type="match status" value="1"/>
</dbReference>